<feature type="region of interest" description="Disordered" evidence="1">
    <location>
        <begin position="102"/>
        <end position="136"/>
    </location>
</feature>
<evidence type="ECO:0000256" key="1">
    <source>
        <dbReference type="SAM" id="MobiDB-lite"/>
    </source>
</evidence>
<dbReference type="Proteomes" id="UP000054270">
    <property type="component" value="Unassembled WGS sequence"/>
</dbReference>
<organism evidence="2 3">
    <name type="scientific">Hypholoma sublateritium (strain FD-334 SS-4)</name>
    <dbReference type="NCBI Taxonomy" id="945553"/>
    <lineage>
        <taxon>Eukaryota</taxon>
        <taxon>Fungi</taxon>
        <taxon>Dikarya</taxon>
        <taxon>Basidiomycota</taxon>
        <taxon>Agaricomycotina</taxon>
        <taxon>Agaricomycetes</taxon>
        <taxon>Agaricomycetidae</taxon>
        <taxon>Agaricales</taxon>
        <taxon>Agaricineae</taxon>
        <taxon>Strophariaceae</taxon>
        <taxon>Hypholoma</taxon>
    </lineage>
</organism>
<name>A0A0D2MLV0_HYPSF</name>
<dbReference type="EMBL" id="KN817534">
    <property type="protein sequence ID" value="KJA24868.1"/>
    <property type="molecule type" value="Genomic_DNA"/>
</dbReference>
<feature type="compositionally biased region" description="Polar residues" evidence="1">
    <location>
        <begin position="120"/>
        <end position="132"/>
    </location>
</feature>
<sequence length="218" mass="22130">MGAASSPHPHHQRMGASPPVAPTGSPQSAMFPPPPPPQMQHRMYGPPPLPHPTYAYAQPPPPPMQQQQQHCSPAAASASPRSGSVLVGAVGSPSDRIQLAPLLRPGAGGSDSPVLASAGAGSSTAPRTSTGSGCRLSVETATTATVTAIERGTGGRKNRRASGASSRKTGSKGTWGPVVGFAFALDLCCTTLAVLFVQCSSPAFLTSTIYLAPLYLAL</sequence>
<protein>
    <submittedName>
        <fullName evidence="2">Uncharacterized protein</fullName>
    </submittedName>
</protein>
<accession>A0A0D2MLV0</accession>
<evidence type="ECO:0000313" key="3">
    <source>
        <dbReference type="Proteomes" id="UP000054270"/>
    </source>
</evidence>
<feature type="compositionally biased region" description="Polar residues" evidence="1">
    <location>
        <begin position="163"/>
        <end position="172"/>
    </location>
</feature>
<keyword evidence="3" id="KW-1185">Reference proteome</keyword>
<evidence type="ECO:0000313" key="2">
    <source>
        <dbReference type="EMBL" id="KJA24868.1"/>
    </source>
</evidence>
<reference evidence="3" key="1">
    <citation type="submission" date="2014-04" db="EMBL/GenBank/DDBJ databases">
        <title>Evolutionary Origins and Diversification of the Mycorrhizal Mutualists.</title>
        <authorList>
            <consortium name="DOE Joint Genome Institute"/>
            <consortium name="Mycorrhizal Genomics Consortium"/>
            <person name="Kohler A."/>
            <person name="Kuo A."/>
            <person name="Nagy L.G."/>
            <person name="Floudas D."/>
            <person name="Copeland A."/>
            <person name="Barry K.W."/>
            <person name="Cichocki N."/>
            <person name="Veneault-Fourrey C."/>
            <person name="LaButti K."/>
            <person name="Lindquist E.A."/>
            <person name="Lipzen A."/>
            <person name="Lundell T."/>
            <person name="Morin E."/>
            <person name="Murat C."/>
            <person name="Riley R."/>
            <person name="Ohm R."/>
            <person name="Sun H."/>
            <person name="Tunlid A."/>
            <person name="Henrissat B."/>
            <person name="Grigoriev I.V."/>
            <person name="Hibbett D.S."/>
            <person name="Martin F."/>
        </authorList>
    </citation>
    <scope>NUCLEOTIDE SEQUENCE [LARGE SCALE GENOMIC DNA]</scope>
    <source>
        <strain evidence="3">FD-334 SS-4</strain>
    </source>
</reference>
<feature type="region of interest" description="Disordered" evidence="1">
    <location>
        <begin position="148"/>
        <end position="172"/>
    </location>
</feature>
<feature type="compositionally biased region" description="Low complexity" evidence="1">
    <location>
        <begin position="65"/>
        <end position="80"/>
    </location>
</feature>
<proteinExistence type="predicted"/>
<gene>
    <name evidence="2" type="ORF">HYPSUDRAFT_38215</name>
</gene>
<dbReference type="AlphaFoldDB" id="A0A0D2MLV0"/>
<feature type="region of interest" description="Disordered" evidence="1">
    <location>
        <begin position="1"/>
        <end position="89"/>
    </location>
</feature>